<feature type="domain" description="DUF8051" evidence="2">
    <location>
        <begin position="11"/>
        <end position="129"/>
    </location>
</feature>
<reference evidence="3" key="1">
    <citation type="submission" date="2022-10" db="EMBL/GenBank/DDBJ databases">
        <title>Hoeflea sp. G2-23, isolated from marine algae.</title>
        <authorList>
            <person name="Kristyanto S."/>
            <person name="Kim J.M."/>
            <person name="Jeon C.O."/>
        </authorList>
    </citation>
    <scope>NUCLEOTIDE SEQUENCE</scope>
    <source>
        <strain evidence="3">G2-23</strain>
    </source>
</reference>
<proteinExistence type="predicted"/>
<organism evidence="3 4">
    <name type="scientific">Hoeflea algicola</name>
    <dbReference type="NCBI Taxonomy" id="2983763"/>
    <lineage>
        <taxon>Bacteria</taxon>
        <taxon>Pseudomonadati</taxon>
        <taxon>Pseudomonadota</taxon>
        <taxon>Alphaproteobacteria</taxon>
        <taxon>Hyphomicrobiales</taxon>
        <taxon>Rhizobiaceae</taxon>
        <taxon>Hoeflea</taxon>
    </lineage>
</organism>
<keyword evidence="1" id="KW-0472">Membrane</keyword>
<feature type="transmembrane region" description="Helical" evidence="1">
    <location>
        <begin position="104"/>
        <end position="125"/>
    </location>
</feature>
<evidence type="ECO:0000256" key="1">
    <source>
        <dbReference type="SAM" id="Phobius"/>
    </source>
</evidence>
<comment type="caution">
    <text evidence="3">The sequence shown here is derived from an EMBL/GenBank/DDBJ whole genome shotgun (WGS) entry which is preliminary data.</text>
</comment>
<evidence type="ECO:0000259" key="2">
    <source>
        <dbReference type="Pfam" id="PF26225"/>
    </source>
</evidence>
<feature type="transmembrane region" description="Helical" evidence="1">
    <location>
        <begin position="47"/>
        <end position="69"/>
    </location>
</feature>
<evidence type="ECO:0000313" key="4">
    <source>
        <dbReference type="Proteomes" id="UP001073227"/>
    </source>
</evidence>
<name>A0ABT3ZBE4_9HYPH</name>
<dbReference type="InterPro" id="IPR058364">
    <property type="entry name" value="DUF8051"/>
</dbReference>
<dbReference type="RefSeq" id="WP_267654491.1">
    <property type="nucleotide sequence ID" value="NZ_JAOVZR010000001.1"/>
</dbReference>
<sequence>MYQTINPGRAARTAGWLLLLLVASFITLVPGGPVETRDFSALGGPVFWGFNVFLISPGLIAIGAAIGLLGGRPKAAWAAIAACWGYVFVVLLDLGGVFPRSPDPIPLMLGLIEIFDLILAFYVGLLSHKTLGHL</sequence>
<evidence type="ECO:0000313" key="3">
    <source>
        <dbReference type="EMBL" id="MCY0148968.1"/>
    </source>
</evidence>
<dbReference type="Proteomes" id="UP001073227">
    <property type="component" value="Unassembled WGS sequence"/>
</dbReference>
<protein>
    <recommendedName>
        <fullName evidence="2">DUF8051 domain-containing protein</fullName>
    </recommendedName>
</protein>
<feature type="transmembrane region" description="Helical" evidence="1">
    <location>
        <begin position="76"/>
        <end position="98"/>
    </location>
</feature>
<dbReference type="EMBL" id="JAOVZR010000001">
    <property type="protein sequence ID" value="MCY0148968.1"/>
    <property type="molecule type" value="Genomic_DNA"/>
</dbReference>
<keyword evidence="1" id="KW-1133">Transmembrane helix</keyword>
<keyword evidence="1" id="KW-0812">Transmembrane</keyword>
<keyword evidence="4" id="KW-1185">Reference proteome</keyword>
<dbReference type="Pfam" id="PF26225">
    <property type="entry name" value="DUF8051"/>
    <property type="match status" value="1"/>
</dbReference>
<gene>
    <name evidence="3" type="ORF">OEG84_14955</name>
</gene>
<accession>A0ABT3ZBE4</accession>